<gene>
    <name evidence="1" type="ORF">SAMN04487948_12720</name>
</gene>
<accession>A0A1H8WCF5</accession>
<dbReference type="Proteomes" id="UP000199126">
    <property type="component" value="Unassembled WGS sequence"/>
</dbReference>
<keyword evidence="2" id="KW-1185">Reference proteome</keyword>
<dbReference type="RefSeq" id="WP_089827754.1">
    <property type="nucleotide sequence ID" value="NZ_FODV01000027.1"/>
</dbReference>
<dbReference type="EMBL" id="FODV01000027">
    <property type="protein sequence ID" value="SEP25326.1"/>
    <property type="molecule type" value="Genomic_DNA"/>
</dbReference>
<sequence>MTEQLLNEVVGDGDHSFADSEYIRDWFIDVGREYVANADDPTTEQVATLVEHFEDTAPADIDDETLALLWTMGSILRWMLDELPLQGETTDPEWLRQRLQLWSGTVGDESQ</sequence>
<organism evidence="1 2">
    <name type="scientific">Halogranum amylolyticum</name>
    <dbReference type="NCBI Taxonomy" id="660520"/>
    <lineage>
        <taxon>Archaea</taxon>
        <taxon>Methanobacteriati</taxon>
        <taxon>Methanobacteriota</taxon>
        <taxon>Stenosarchaea group</taxon>
        <taxon>Halobacteria</taxon>
        <taxon>Halobacteriales</taxon>
        <taxon>Haloferacaceae</taxon>
    </lineage>
</organism>
<dbReference type="OrthoDB" id="353800at2157"/>
<evidence type="ECO:0000313" key="1">
    <source>
        <dbReference type="EMBL" id="SEP25326.1"/>
    </source>
</evidence>
<name>A0A1H8WCF5_9EURY</name>
<evidence type="ECO:0000313" key="2">
    <source>
        <dbReference type="Proteomes" id="UP000199126"/>
    </source>
</evidence>
<proteinExistence type="predicted"/>
<dbReference type="AlphaFoldDB" id="A0A1H8WCF5"/>
<reference evidence="2" key="1">
    <citation type="submission" date="2016-10" db="EMBL/GenBank/DDBJ databases">
        <authorList>
            <person name="Varghese N."/>
            <person name="Submissions S."/>
        </authorList>
    </citation>
    <scope>NUCLEOTIDE SEQUENCE [LARGE SCALE GENOMIC DNA]</scope>
    <source>
        <strain evidence="2">CGMCC 1.10121</strain>
    </source>
</reference>
<protein>
    <submittedName>
        <fullName evidence="1">Uncharacterized protein</fullName>
    </submittedName>
</protein>